<reference evidence="2" key="1">
    <citation type="submission" date="2016-08" db="EMBL/GenBank/DDBJ databases">
        <authorList>
            <person name="Varghese N."/>
            <person name="Submissions Spin"/>
        </authorList>
    </citation>
    <scope>NUCLEOTIDE SEQUENCE [LARGE SCALE GENOMIC DNA]</scope>
    <source>
        <strain evidence="2">ERR11</strain>
    </source>
</reference>
<dbReference type="EMBL" id="FMAI01000016">
    <property type="protein sequence ID" value="SCB52090.1"/>
    <property type="molecule type" value="Genomic_DNA"/>
</dbReference>
<sequence length="62" mass="7004">MALDRGFDRFTAWIAELIFKLPLNGDLGDIRAYELPERIGVMTTRAMTPFREEDGGQLDDGT</sequence>
<proteinExistence type="predicted"/>
<keyword evidence="2" id="KW-1185">Reference proteome</keyword>
<gene>
    <name evidence="1" type="ORF">GA0061098_1016158</name>
</gene>
<evidence type="ECO:0000313" key="2">
    <source>
        <dbReference type="Proteomes" id="UP000199184"/>
    </source>
</evidence>
<dbReference type="AlphaFoldDB" id="A0A1C3XIH9"/>
<organism evidence="1 2">
    <name type="scientific">Bradyrhizobium shewense</name>
    <dbReference type="NCBI Taxonomy" id="1761772"/>
    <lineage>
        <taxon>Bacteria</taxon>
        <taxon>Pseudomonadati</taxon>
        <taxon>Pseudomonadota</taxon>
        <taxon>Alphaproteobacteria</taxon>
        <taxon>Hyphomicrobiales</taxon>
        <taxon>Nitrobacteraceae</taxon>
        <taxon>Bradyrhizobium</taxon>
    </lineage>
</organism>
<dbReference type="Proteomes" id="UP000199184">
    <property type="component" value="Unassembled WGS sequence"/>
</dbReference>
<name>A0A1C3XIH9_9BRAD</name>
<protein>
    <submittedName>
        <fullName evidence="1">Uncharacterized protein</fullName>
    </submittedName>
</protein>
<accession>A0A1C3XIH9</accession>
<evidence type="ECO:0000313" key="1">
    <source>
        <dbReference type="EMBL" id="SCB52090.1"/>
    </source>
</evidence>